<evidence type="ECO:0000256" key="1">
    <source>
        <dbReference type="ARBA" id="ARBA00022448"/>
    </source>
</evidence>
<evidence type="ECO:0000313" key="4">
    <source>
        <dbReference type="EMBL" id="QDE37105.1"/>
    </source>
</evidence>
<evidence type="ECO:0000313" key="5">
    <source>
        <dbReference type="Proteomes" id="UP000320536"/>
    </source>
</evidence>
<accession>A0ABX5VWZ1</accession>
<proteinExistence type="predicted"/>
<keyword evidence="4" id="KW-0966">Cell projection</keyword>
<dbReference type="PANTHER" id="PTHR34982">
    <property type="entry name" value="YOP PROTEINS TRANSLOCATION PROTEIN L"/>
    <property type="match status" value="1"/>
</dbReference>
<dbReference type="InterPro" id="IPR051472">
    <property type="entry name" value="T3SS_Stator/FliH"/>
</dbReference>
<organism evidence="4 5">
    <name type="scientific">Chlamydophila parapsittaci</name>
    <dbReference type="NCBI Taxonomy" id="344886"/>
    <lineage>
        <taxon>Bacteria</taxon>
        <taxon>Pseudomonadati</taxon>
        <taxon>Chlamydiota</taxon>
        <taxon>Chlamydiia</taxon>
        <taxon>Chlamydiales</taxon>
        <taxon>Chlamydiaceae</taxon>
        <taxon>Chlamydia/Chlamydophila group</taxon>
        <taxon>Chlamydia</taxon>
    </lineage>
</organism>
<gene>
    <name evidence="4" type="ORF">FI836_02145</name>
</gene>
<dbReference type="Proteomes" id="UP000320536">
    <property type="component" value="Chromosome"/>
</dbReference>
<evidence type="ECO:0000256" key="3">
    <source>
        <dbReference type="SAM" id="MobiDB-lite"/>
    </source>
</evidence>
<name>A0ABX5VWZ1_9CHLA</name>
<sequence>MTMSQSPGSLSDTEDSPEKTTDWDAGFSQGFSEGEASGYDKAFQELLSLIQIFRKLSIRMLSEIEKIPQQLKPDLLELAILTCEKFLYKKLDNVEELALLISSALQQHTSLRSLSPVKIFLHPEDHKKLNDWIATHEIPMIKHAEFLPDISCKKSSYKMEIPSGILRQEIGEELDHLLSVLTV</sequence>
<feature type="compositionally biased region" description="Polar residues" evidence="3">
    <location>
        <begin position="1"/>
        <end position="11"/>
    </location>
</feature>
<reference evidence="4 5" key="1">
    <citation type="journal article" date="2020" name="Data Brief">
        <title>Data of de novo genome assembly of the Chlamydia psittaci strain isolated from the livestock in Volga Region, Russian Federation.</title>
        <authorList>
            <person name="Feodorova V.A."/>
            <person name="Zaitsev S.S."/>
            <person name="Khizhnyakova M.A."/>
            <person name="Saltykov Y.V."/>
            <person name="Evstifeev V.V."/>
            <person name="Khusainov F.M."/>
            <person name="Yakovlev S.I."/>
            <person name="Larionova O.S."/>
            <person name="Motin V.L."/>
        </authorList>
    </citation>
    <scope>NUCLEOTIDE SEQUENCE [LARGE SCALE GENOMIC DNA]</scope>
    <source>
        <strain evidence="4 5">Rostinovo-70</strain>
    </source>
</reference>
<keyword evidence="4" id="KW-0969">Cilium</keyword>
<protein>
    <submittedName>
        <fullName evidence="4">Flagellar biosynthesis protein</fullName>
    </submittedName>
</protein>
<evidence type="ECO:0000256" key="2">
    <source>
        <dbReference type="ARBA" id="ARBA00022927"/>
    </source>
</evidence>
<dbReference type="EMBL" id="CP041038">
    <property type="protein sequence ID" value="QDE37105.1"/>
    <property type="molecule type" value="Genomic_DNA"/>
</dbReference>
<keyword evidence="5" id="KW-1185">Reference proteome</keyword>
<feature type="region of interest" description="Disordered" evidence="3">
    <location>
        <begin position="1"/>
        <end position="27"/>
    </location>
</feature>
<keyword evidence="4" id="KW-0282">Flagellum</keyword>
<dbReference type="PANTHER" id="PTHR34982:SF1">
    <property type="entry name" value="FLAGELLAR ASSEMBLY PROTEIN FLIH"/>
    <property type="match status" value="1"/>
</dbReference>
<keyword evidence="1" id="KW-0813">Transport</keyword>
<keyword evidence="2" id="KW-0653">Protein transport</keyword>